<dbReference type="Gramene" id="C.cajan_00786.t">
    <property type="protein sequence ID" value="C.cajan_00786.t.cds1"/>
    <property type="gene ID" value="C.cajan_00786"/>
</dbReference>
<dbReference type="InterPro" id="IPR001584">
    <property type="entry name" value="Integrase_cat-core"/>
</dbReference>
<protein>
    <submittedName>
        <fullName evidence="2">Retrovirus-related Pol polyprotein from transposon TNT 1-94</fullName>
    </submittedName>
</protein>
<reference evidence="2 3" key="1">
    <citation type="journal article" date="2012" name="Nat. Biotechnol.">
        <title>Draft genome sequence of pigeonpea (Cajanus cajan), an orphan legume crop of resource-poor farmers.</title>
        <authorList>
            <person name="Varshney R.K."/>
            <person name="Chen W."/>
            <person name="Li Y."/>
            <person name="Bharti A.K."/>
            <person name="Saxena R.K."/>
            <person name="Schlueter J.A."/>
            <person name="Donoghue M.T."/>
            <person name="Azam S."/>
            <person name="Fan G."/>
            <person name="Whaley A.M."/>
            <person name="Farmer A.D."/>
            <person name="Sheridan J."/>
            <person name="Iwata A."/>
            <person name="Tuteja R."/>
            <person name="Penmetsa R.V."/>
            <person name="Wu W."/>
            <person name="Upadhyaya H.D."/>
            <person name="Yang S.P."/>
            <person name="Shah T."/>
            <person name="Saxena K.B."/>
            <person name="Michael T."/>
            <person name="McCombie W.R."/>
            <person name="Yang B."/>
            <person name="Zhang G."/>
            <person name="Yang H."/>
            <person name="Wang J."/>
            <person name="Spillane C."/>
            <person name="Cook D.R."/>
            <person name="May G.D."/>
            <person name="Xu X."/>
            <person name="Jackson S.A."/>
        </authorList>
    </citation>
    <scope>NUCLEOTIDE SEQUENCE [LARGE SCALE GENOMIC DNA]</scope>
    <source>
        <strain evidence="3">cv. Asha</strain>
    </source>
</reference>
<dbReference type="PANTHER" id="PTHR42648">
    <property type="entry name" value="TRANSPOSASE, PUTATIVE-RELATED"/>
    <property type="match status" value="1"/>
</dbReference>
<keyword evidence="3" id="KW-1185">Reference proteome</keyword>
<evidence type="ECO:0000259" key="1">
    <source>
        <dbReference type="PROSITE" id="PS50994"/>
    </source>
</evidence>
<dbReference type="OMA" id="QPKAWWG"/>
<dbReference type="InterPro" id="IPR012337">
    <property type="entry name" value="RNaseH-like_sf"/>
</dbReference>
<feature type="domain" description="Integrase catalytic" evidence="1">
    <location>
        <begin position="92"/>
        <end position="198"/>
    </location>
</feature>
<evidence type="ECO:0000313" key="3">
    <source>
        <dbReference type="Proteomes" id="UP000075243"/>
    </source>
</evidence>
<sequence length="198" mass="22780">MTKNNVFVGKGYCDQGLFVLNVSEITSESASSSAYMIDSYGIWHARLGHVNSAYVLKLKRLGMINMHDEQIGKCEICVESKLIKKTCHSVFRESEPLSLIHFDLADLKQTMSRGGKNYFVTFIDDFSRYTKVYLIKHKDEAFDMFLSYKAEVENQLNKRIKRIRSDRGGEYMLFDDYCEKEGIIHEVTPPYSPESNGV</sequence>
<dbReference type="Proteomes" id="UP000075243">
    <property type="component" value="Chromosome 11"/>
</dbReference>
<dbReference type="Pfam" id="PF13976">
    <property type="entry name" value="gag_pre-integrs"/>
    <property type="match status" value="1"/>
</dbReference>
<gene>
    <name evidence="2" type="ORF">KK1_000808</name>
</gene>
<organism evidence="2 3">
    <name type="scientific">Cajanus cajan</name>
    <name type="common">Pigeon pea</name>
    <name type="synonym">Cajanus indicus</name>
    <dbReference type="NCBI Taxonomy" id="3821"/>
    <lineage>
        <taxon>Eukaryota</taxon>
        <taxon>Viridiplantae</taxon>
        <taxon>Streptophyta</taxon>
        <taxon>Embryophyta</taxon>
        <taxon>Tracheophyta</taxon>
        <taxon>Spermatophyta</taxon>
        <taxon>Magnoliopsida</taxon>
        <taxon>eudicotyledons</taxon>
        <taxon>Gunneridae</taxon>
        <taxon>Pentapetalae</taxon>
        <taxon>rosids</taxon>
        <taxon>fabids</taxon>
        <taxon>Fabales</taxon>
        <taxon>Fabaceae</taxon>
        <taxon>Papilionoideae</taxon>
        <taxon>50 kb inversion clade</taxon>
        <taxon>NPAAA clade</taxon>
        <taxon>indigoferoid/millettioid clade</taxon>
        <taxon>Phaseoleae</taxon>
        <taxon>Cajanus</taxon>
    </lineage>
</organism>
<dbReference type="Pfam" id="PF00665">
    <property type="entry name" value="rve"/>
    <property type="match status" value="1"/>
</dbReference>
<accession>A0A151SIM5</accession>
<dbReference type="EMBL" id="CM003613">
    <property type="protein sequence ID" value="KYP54615.1"/>
    <property type="molecule type" value="Genomic_DNA"/>
</dbReference>
<dbReference type="Gene3D" id="3.30.420.10">
    <property type="entry name" value="Ribonuclease H-like superfamily/Ribonuclease H"/>
    <property type="match status" value="1"/>
</dbReference>
<dbReference type="SUPFAM" id="SSF53098">
    <property type="entry name" value="Ribonuclease H-like"/>
    <property type="match status" value="1"/>
</dbReference>
<dbReference type="InterPro" id="IPR039537">
    <property type="entry name" value="Retrotran_Ty1/copia-like"/>
</dbReference>
<dbReference type="GO" id="GO:0003676">
    <property type="term" value="F:nucleic acid binding"/>
    <property type="evidence" value="ECO:0007669"/>
    <property type="project" value="InterPro"/>
</dbReference>
<name>A0A151SIM5_CAJCA</name>
<proteinExistence type="predicted"/>
<dbReference type="PANTHER" id="PTHR42648:SF20">
    <property type="entry name" value="RNA-DIRECTED DNA POLYMERASE"/>
    <property type="match status" value="1"/>
</dbReference>
<dbReference type="InterPro" id="IPR036397">
    <property type="entry name" value="RNaseH_sf"/>
</dbReference>
<dbReference type="AlphaFoldDB" id="A0A151SIM5"/>
<evidence type="ECO:0000313" key="2">
    <source>
        <dbReference type="EMBL" id="KYP54615.1"/>
    </source>
</evidence>
<dbReference type="GO" id="GO:0015074">
    <property type="term" value="P:DNA integration"/>
    <property type="evidence" value="ECO:0007669"/>
    <property type="project" value="InterPro"/>
</dbReference>
<dbReference type="InterPro" id="IPR025724">
    <property type="entry name" value="GAG-pre-integrase_dom"/>
</dbReference>
<dbReference type="PROSITE" id="PS50994">
    <property type="entry name" value="INTEGRASE"/>
    <property type="match status" value="1"/>
</dbReference>